<dbReference type="Proteomes" id="UP000221165">
    <property type="component" value="Unassembled WGS sequence"/>
</dbReference>
<organism evidence="1 2">
    <name type="scientific">Cystoisospora suis</name>
    <dbReference type="NCBI Taxonomy" id="483139"/>
    <lineage>
        <taxon>Eukaryota</taxon>
        <taxon>Sar</taxon>
        <taxon>Alveolata</taxon>
        <taxon>Apicomplexa</taxon>
        <taxon>Conoidasida</taxon>
        <taxon>Coccidia</taxon>
        <taxon>Eucoccidiorida</taxon>
        <taxon>Eimeriorina</taxon>
        <taxon>Sarcocystidae</taxon>
        <taxon>Cystoisospora</taxon>
    </lineage>
</organism>
<accession>A0A2C6LA35</accession>
<name>A0A2C6LA35_9APIC</name>
<protein>
    <submittedName>
        <fullName evidence="1">Uncharacterized protein</fullName>
    </submittedName>
</protein>
<proteinExistence type="predicted"/>
<dbReference type="VEuPathDB" id="ToxoDB:CSUI_001896"/>
<keyword evidence="2" id="KW-1185">Reference proteome</keyword>
<gene>
    <name evidence="1" type="ORF">CSUI_001896</name>
</gene>
<comment type="caution">
    <text evidence="1">The sequence shown here is derived from an EMBL/GenBank/DDBJ whole genome shotgun (WGS) entry which is preliminary data.</text>
</comment>
<dbReference type="RefSeq" id="XP_067925921.1">
    <property type="nucleotide sequence ID" value="XM_068062099.1"/>
</dbReference>
<sequence length="130" mass="14613">MVPGLWAFPQSPGRRCMPDSRKYSTPGPDVAWTRYCDLRLKKPLQRVQKPKSRDRGCFFAADRSAPPTRILLGRGPQAVPLWASRYCYPAQAHHPLQSSWALVVLNMRTTDPANPQGAAEWTGFVHGKRA</sequence>
<evidence type="ECO:0000313" key="2">
    <source>
        <dbReference type="Proteomes" id="UP000221165"/>
    </source>
</evidence>
<dbReference type="GeneID" id="94425310"/>
<evidence type="ECO:0000313" key="1">
    <source>
        <dbReference type="EMBL" id="PHJ24248.1"/>
    </source>
</evidence>
<dbReference type="AlphaFoldDB" id="A0A2C6LA35"/>
<reference evidence="1 2" key="1">
    <citation type="journal article" date="2017" name="Int. J. Parasitol.">
        <title>The genome of the protozoan parasite Cystoisospora suis and a reverse vaccinology approach to identify vaccine candidates.</title>
        <authorList>
            <person name="Palmieri N."/>
            <person name="Shrestha A."/>
            <person name="Ruttkowski B."/>
            <person name="Beck T."/>
            <person name="Vogl C."/>
            <person name="Tomley F."/>
            <person name="Blake D.P."/>
            <person name="Joachim A."/>
        </authorList>
    </citation>
    <scope>NUCLEOTIDE SEQUENCE [LARGE SCALE GENOMIC DNA]</scope>
    <source>
        <strain evidence="1 2">Wien I</strain>
    </source>
</reference>
<dbReference type="EMBL" id="MIGC01000783">
    <property type="protein sequence ID" value="PHJ24248.1"/>
    <property type="molecule type" value="Genomic_DNA"/>
</dbReference>